<dbReference type="RefSeq" id="WP_309488338.1">
    <property type="nucleotide sequence ID" value="NZ_JAENIG010000001.1"/>
</dbReference>
<evidence type="ECO:0000313" key="3">
    <source>
        <dbReference type="Proteomes" id="UP000634206"/>
    </source>
</evidence>
<evidence type="ECO:0000313" key="2">
    <source>
        <dbReference type="EMBL" id="MBK1853741.1"/>
    </source>
</evidence>
<reference evidence="2" key="1">
    <citation type="submission" date="2021-01" db="EMBL/GenBank/DDBJ databases">
        <title>Modified the classification status of verrucomicrobia.</title>
        <authorList>
            <person name="Feng X."/>
        </authorList>
    </citation>
    <scope>NUCLEOTIDE SEQUENCE</scope>
    <source>
        <strain evidence="2">5K15</strain>
    </source>
</reference>
<evidence type="ECO:0000256" key="1">
    <source>
        <dbReference type="SAM" id="MobiDB-lite"/>
    </source>
</evidence>
<feature type="region of interest" description="Disordered" evidence="1">
    <location>
        <begin position="223"/>
        <end position="253"/>
    </location>
</feature>
<proteinExistence type="predicted"/>
<organism evidence="2 3">
    <name type="scientific">Oceaniferula flava</name>
    <dbReference type="NCBI Taxonomy" id="2800421"/>
    <lineage>
        <taxon>Bacteria</taxon>
        <taxon>Pseudomonadati</taxon>
        <taxon>Verrucomicrobiota</taxon>
        <taxon>Verrucomicrobiia</taxon>
        <taxon>Verrucomicrobiales</taxon>
        <taxon>Verrucomicrobiaceae</taxon>
        <taxon>Oceaniferula</taxon>
    </lineage>
</organism>
<dbReference type="AlphaFoldDB" id="A0AAE2S9I7"/>
<gene>
    <name evidence="2" type="ORF">JIN83_02110</name>
</gene>
<protein>
    <submittedName>
        <fullName evidence="2">Uncharacterized protein</fullName>
    </submittedName>
</protein>
<comment type="caution">
    <text evidence="2">The sequence shown here is derived from an EMBL/GenBank/DDBJ whole genome shotgun (WGS) entry which is preliminary data.</text>
</comment>
<dbReference type="Proteomes" id="UP000634206">
    <property type="component" value="Unassembled WGS sequence"/>
</dbReference>
<sequence length="253" mass="28179">MQSRIGITRTAITMLVFLWVAADSKANENALQQFPSVGERRMEIVAEKIESLGCILDKRAILEAKDGRAVVFKHKADPRGDVTVTFNSLVFPKGNWILYGAKNSIDGDECEEPPEKSPARMEAVSVVLSGKAINSTPRSLDGSETYRMVYVHLQRLWGWDIRLAHTFTSQSAVHSFGYYVPEKSSIGRRKFNENQFPIINILHRDEGAALLAGALYWFEKEGERNSTGHPATAPKSKPEGDQKPKLESEASSQ</sequence>
<name>A0AAE2S9I7_9BACT</name>
<dbReference type="EMBL" id="JAENIG010000001">
    <property type="protein sequence ID" value="MBK1853741.1"/>
    <property type="molecule type" value="Genomic_DNA"/>
</dbReference>
<feature type="compositionally biased region" description="Basic and acidic residues" evidence="1">
    <location>
        <begin position="236"/>
        <end position="253"/>
    </location>
</feature>
<keyword evidence="3" id="KW-1185">Reference proteome</keyword>
<accession>A0AAE2S9I7</accession>